<protein>
    <recommendedName>
        <fullName evidence="2">Alpha-galactosidase</fullName>
    </recommendedName>
</protein>
<dbReference type="Gene3D" id="2.70.98.60">
    <property type="entry name" value="alpha-galactosidase from lactobacil brevis"/>
    <property type="match status" value="1"/>
</dbReference>
<gene>
    <name evidence="1" type="ORF">LCGC14_2067890</name>
</gene>
<dbReference type="AlphaFoldDB" id="A0A0F9HGA3"/>
<sequence>MKRHLTEHLAELAFPPLADAVARGEGFEVIVAGVAVRWCQTSPPAEDEGVAVWELAQVGGHLRAGVVLQTDPDLHAGSYQVTLTNAGDSPVVMDAVHPLVVRFPGVGGPWRVLRARGGTTENFYPPRAYSPAERVVFGGEVRIESPPGGRSSDRHLPLLLATAGAEPGAAGVFAGMAYSGEWFLTLRHVGDGPFLRGRLKASGVVLAPGETLALPAAHVGFFDGGLSAGTNALRRYLTRRVCPKLGSEAMVPPVSYNHWFGIRNDFDEPLLRRQVARAAELGVEYWVHGPGWFEGGLPGGVGNWRRADPARYPHGLESLAECVRSAGMQFGLWLE</sequence>
<reference evidence="1" key="1">
    <citation type="journal article" date="2015" name="Nature">
        <title>Complex archaea that bridge the gap between prokaryotes and eukaryotes.</title>
        <authorList>
            <person name="Spang A."/>
            <person name="Saw J.H."/>
            <person name="Jorgensen S.L."/>
            <person name="Zaremba-Niedzwiedzka K."/>
            <person name="Martijn J."/>
            <person name="Lind A.E."/>
            <person name="van Eijk R."/>
            <person name="Schleper C."/>
            <person name="Guy L."/>
            <person name="Ettema T.J."/>
        </authorList>
    </citation>
    <scope>NUCLEOTIDE SEQUENCE</scope>
</reference>
<evidence type="ECO:0000313" key="1">
    <source>
        <dbReference type="EMBL" id="KKL74137.1"/>
    </source>
</evidence>
<comment type="caution">
    <text evidence="1">The sequence shown here is derived from an EMBL/GenBank/DDBJ whole genome shotgun (WGS) entry which is preliminary data.</text>
</comment>
<dbReference type="Pfam" id="PF02065">
    <property type="entry name" value="Melibiase"/>
    <property type="match status" value="1"/>
</dbReference>
<dbReference type="SUPFAM" id="SSF51445">
    <property type="entry name" value="(Trans)glycosidases"/>
    <property type="match status" value="1"/>
</dbReference>
<dbReference type="Gene3D" id="3.20.20.70">
    <property type="entry name" value="Aldolase class I"/>
    <property type="match status" value="1"/>
</dbReference>
<feature type="non-terminal residue" evidence="1">
    <location>
        <position position="335"/>
    </location>
</feature>
<accession>A0A0F9HGA3</accession>
<dbReference type="EMBL" id="LAZR01024746">
    <property type="protein sequence ID" value="KKL74137.1"/>
    <property type="molecule type" value="Genomic_DNA"/>
</dbReference>
<name>A0A0F9HGA3_9ZZZZ</name>
<dbReference type="InterPro" id="IPR038417">
    <property type="entry name" value="Alpga-gal_N_sf"/>
</dbReference>
<dbReference type="InterPro" id="IPR017853">
    <property type="entry name" value="GH"/>
</dbReference>
<organism evidence="1">
    <name type="scientific">marine sediment metagenome</name>
    <dbReference type="NCBI Taxonomy" id="412755"/>
    <lineage>
        <taxon>unclassified sequences</taxon>
        <taxon>metagenomes</taxon>
        <taxon>ecological metagenomes</taxon>
    </lineage>
</organism>
<dbReference type="InterPro" id="IPR013785">
    <property type="entry name" value="Aldolase_TIM"/>
</dbReference>
<proteinExistence type="predicted"/>
<evidence type="ECO:0008006" key="2">
    <source>
        <dbReference type="Google" id="ProtNLM"/>
    </source>
</evidence>